<protein>
    <submittedName>
        <fullName evidence="2">Uncharacterized protein</fullName>
    </submittedName>
</protein>
<evidence type="ECO:0000313" key="2">
    <source>
        <dbReference type="EMBL" id="CAF4947928.1"/>
    </source>
</evidence>
<organism evidence="2 3">
    <name type="scientific">Rotaria magnacalcarata</name>
    <dbReference type="NCBI Taxonomy" id="392030"/>
    <lineage>
        <taxon>Eukaryota</taxon>
        <taxon>Metazoa</taxon>
        <taxon>Spiralia</taxon>
        <taxon>Gnathifera</taxon>
        <taxon>Rotifera</taxon>
        <taxon>Eurotatoria</taxon>
        <taxon>Bdelloidea</taxon>
        <taxon>Philodinida</taxon>
        <taxon>Philodinidae</taxon>
        <taxon>Rotaria</taxon>
    </lineage>
</organism>
<feature type="non-terminal residue" evidence="2">
    <location>
        <position position="26"/>
    </location>
</feature>
<sequence>MSLRLNARWGQPFTGSDFSMPADLAQ</sequence>
<comment type="caution">
    <text evidence="2">The sequence shown here is derived from an EMBL/GenBank/DDBJ whole genome shotgun (WGS) entry which is preliminary data.</text>
</comment>
<name>A0A8S3CRG2_9BILA</name>
<dbReference type="AlphaFoldDB" id="A0A8S3CRG2"/>
<reference evidence="2" key="1">
    <citation type="submission" date="2021-02" db="EMBL/GenBank/DDBJ databases">
        <authorList>
            <person name="Nowell W R."/>
        </authorList>
    </citation>
    <scope>NUCLEOTIDE SEQUENCE</scope>
</reference>
<gene>
    <name evidence="2" type="ORF">BYL167_LOCUS53876</name>
</gene>
<dbReference type="Proteomes" id="UP000681967">
    <property type="component" value="Unassembled WGS sequence"/>
</dbReference>
<proteinExistence type="predicted"/>
<feature type="region of interest" description="Disordered" evidence="1">
    <location>
        <begin position="1"/>
        <end position="26"/>
    </location>
</feature>
<accession>A0A8S3CRG2</accession>
<dbReference type="EMBL" id="CAJOBH010184392">
    <property type="protein sequence ID" value="CAF4947928.1"/>
    <property type="molecule type" value="Genomic_DNA"/>
</dbReference>
<evidence type="ECO:0000256" key="1">
    <source>
        <dbReference type="SAM" id="MobiDB-lite"/>
    </source>
</evidence>
<evidence type="ECO:0000313" key="3">
    <source>
        <dbReference type="Proteomes" id="UP000681967"/>
    </source>
</evidence>